<proteinExistence type="predicted"/>
<dbReference type="GeneID" id="87807171"/>
<reference evidence="1" key="1">
    <citation type="submission" date="2023-10" db="EMBL/GenBank/DDBJ databases">
        <authorList>
            <person name="Noh H."/>
        </authorList>
    </citation>
    <scope>NUCLEOTIDE SEQUENCE</scope>
    <source>
        <strain evidence="1">DUCC4014</strain>
    </source>
</reference>
<dbReference type="AlphaFoldDB" id="A0AAF1BHK6"/>
<organism evidence="1 2">
    <name type="scientific">Vanrija pseudolonga</name>
    <dbReference type="NCBI Taxonomy" id="143232"/>
    <lineage>
        <taxon>Eukaryota</taxon>
        <taxon>Fungi</taxon>
        <taxon>Dikarya</taxon>
        <taxon>Basidiomycota</taxon>
        <taxon>Agaricomycotina</taxon>
        <taxon>Tremellomycetes</taxon>
        <taxon>Trichosporonales</taxon>
        <taxon>Trichosporonaceae</taxon>
        <taxon>Vanrija</taxon>
    </lineage>
</organism>
<name>A0AAF1BHK6_9TREE</name>
<evidence type="ECO:0000313" key="2">
    <source>
        <dbReference type="Proteomes" id="UP000827549"/>
    </source>
</evidence>
<dbReference type="Proteomes" id="UP000827549">
    <property type="component" value="Chromosome 3"/>
</dbReference>
<dbReference type="RefSeq" id="XP_062626444.1">
    <property type="nucleotide sequence ID" value="XM_062770460.1"/>
</dbReference>
<accession>A0AAF1BHK6</accession>
<evidence type="ECO:0000313" key="1">
    <source>
        <dbReference type="EMBL" id="WOO80412.1"/>
    </source>
</evidence>
<sequence length="336" mass="37242">MPKPPPTLDYDTYPHVLEAVASYAEHGVLLVLRQTCRRANTYISNLLFSHLELYDDASNALVVLSAYTNQPIGVRGAVVSRMNSLLLRTLRLLPRDEGTLDLRAPDTLPTADTVIALTDVNTLSPYLAANTQHARLSVGRSFDLPPGVRRFVLHVRFNEAFDWRDGYYAPGPLPASVQDVTVILSPAVAWFHTPMGSHIERFVPNPAWLADMASWLVTALWPARAVLQAEPPRRLTIVGLEGIEAEWAGLGTSDATDGIEAGLRAAVEERVQWSLPEEGWYSSREQWEAHRDALVQAVSDIEFVPREAYKAAIGLRQWALEGKEYALAPGHGRGHR</sequence>
<keyword evidence="2" id="KW-1185">Reference proteome</keyword>
<dbReference type="EMBL" id="CP086716">
    <property type="protein sequence ID" value="WOO80412.1"/>
    <property type="molecule type" value="Genomic_DNA"/>
</dbReference>
<protein>
    <submittedName>
        <fullName evidence="1">Uncharacterized protein</fullName>
    </submittedName>
</protein>
<gene>
    <name evidence="1" type="ORF">LOC62_03G003930</name>
</gene>